<reference evidence="3" key="1">
    <citation type="submission" date="2020-01" db="EMBL/GenBank/DDBJ databases">
        <authorList>
            <consortium name="DOE Joint Genome Institute"/>
            <person name="Haridas S."/>
            <person name="Albert R."/>
            <person name="Binder M."/>
            <person name="Bloem J."/>
            <person name="Labutti K."/>
            <person name="Salamov A."/>
            <person name="Andreopoulos B."/>
            <person name="Baker S.E."/>
            <person name="Barry K."/>
            <person name="Bills G."/>
            <person name="Bluhm B.H."/>
            <person name="Cannon C."/>
            <person name="Castanera R."/>
            <person name="Culley D.E."/>
            <person name="Daum C."/>
            <person name="Ezra D."/>
            <person name="Gonzalez J.B."/>
            <person name="Henrissat B."/>
            <person name="Kuo A."/>
            <person name="Liang C."/>
            <person name="Lipzen A."/>
            <person name="Lutzoni F."/>
            <person name="Magnuson J."/>
            <person name="Mondo S."/>
            <person name="Nolan M."/>
            <person name="Ohm R."/>
            <person name="Pangilinan J."/>
            <person name="Park H.-J."/>
            <person name="Ramirez L."/>
            <person name="Alfaro M."/>
            <person name="Sun H."/>
            <person name="Tritt A."/>
            <person name="Yoshinaga Y."/>
            <person name="Zwiers L.-H."/>
            <person name="Turgeon B.G."/>
            <person name="Goodwin S.B."/>
            <person name="Spatafora J.W."/>
            <person name="Crous P.W."/>
            <person name="Grigoriev I.V."/>
        </authorList>
    </citation>
    <scope>NUCLEOTIDE SEQUENCE</scope>
    <source>
        <strain evidence="3">P77</strain>
    </source>
</reference>
<dbReference type="CDD" id="cd09220">
    <property type="entry name" value="GH64-GluB-like"/>
    <property type="match status" value="1"/>
</dbReference>
<feature type="compositionally biased region" description="Low complexity" evidence="1">
    <location>
        <begin position="30"/>
        <end position="49"/>
    </location>
</feature>
<feature type="compositionally biased region" description="Basic and acidic residues" evidence="1">
    <location>
        <begin position="12"/>
        <end position="21"/>
    </location>
</feature>
<feature type="domain" description="GH64" evidence="2">
    <location>
        <begin position="57"/>
        <end position="412"/>
    </location>
</feature>
<dbReference type="AlphaFoldDB" id="A0A6A5KQE9"/>
<dbReference type="PROSITE" id="PS52006">
    <property type="entry name" value="GH64"/>
    <property type="match status" value="1"/>
</dbReference>
<evidence type="ECO:0000256" key="1">
    <source>
        <dbReference type="SAM" id="MobiDB-lite"/>
    </source>
</evidence>
<protein>
    <recommendedName>
        <fullName evidence="2">GH64 domain-containing protein</fullName>
    </recommendedName>
</protein>
<name>A0A6A5KQE9_9PLEO</name>
<dbReference type="Pfam" id="PF16483">
    <property type="entry name" value="Glyco_hydro_64"/>
    <property type="match status" value="1"/>
</dbReference>
<feature type="region of interest" description="Disordered" evidence="1">
    <location>
        <begin position="12"/>
        <end position="49"/>
    </location>
</feature>
<dbReference type="Proteomes" id="UP000800040">
    <property type="component" value="Unassembled WGS sequence"/>
</dbReference>
<gene>
    <name evidence="3" type="ORF">BDW02DRAFT_565258</name>
</gene>
<accession>A0A6A5KQE9</accession>
<dbReference type="Gene3D" id="3.30.920.50">
    <property type="entry name" value="Beta-1,3-glucanase, C-terminal domain"/>
    <property type="match status" value="1"/>
</dbReference>
<dbReference type="EMBL" id="ML975254">
    <property type="protein sequence ID" value="KAF1838222.1"/>
    <property type="molecule type" value="Genomic_DNA"/>
</dbReference>
<keyword evidence="4" id="KW-1185">Reference proteome</keyword>
<sequence>MKAIRSFFDKYREEFQARDDTQNGPSNPPAQTDGAYDAPAAAPQGDPQQQVLAAAAPGTLQIRLQNKTNSNTVYAYVTGLALERNNTPAFVQSDGQTIYYPTAPTTILQPLQADVAIPLGAPGNVVNVRIPKIAGGRIWFSIGAKLTFKLNPGPAVVEPSVTNPSDENYNINWGFVEFTYDDTQLFANISYVDFVSVPLALTLTSTMGDTQSVPGMVPNGLSQIATALRAQAKADGRPWDQLVHSVNGQPLRVISPNNLLVWNPNAWSNYWDGYVQAVWNKYSDTDIIINTQAAAGNLRGRVRNNVIDMGVAGTFEKPSARDIFTCNTGPFATGANRTRNTVIPRLSAAFNRSTLLNAGVQFPNSATVKDYYQDPTTNHYARIVHAAQKDGRGYAFPYDDVVPDGGQDVAGTVFMGNPQLFTVAVGGQ</sequence>
<dbReference type="InterPro" id="IPR037176">
    <property type="entry name" value="Osmotin/thaumatin-like_sf"/>
</dbReference>
<dbReference type="InterPro" id="IPR032477">
    <property type="entry name" value="Glyco_hydro_64"/>
</dbReference>
<dbReference type="PANTHER" id="PTHR38165:SF1">
    <property type="entry name" value="GLUCANASE B"/>
    <property type="match status" value="1"/>
</dbReference>
<dbReference type="OrthoDB" id="10058186at2759"/>
<evidence type="ECO:0000313" key="4">
    <source>
        <dbReference type="Proteomes" id="UP000800040"/>
    </source>
</evidence>
<evidence type="ECO:0000313" key="3">
    <source>
        <dbReference type="EMBL" id="KAF1838222.1"/>
    </source>
</evidence>
<dbReference type="PANTHER" id="PTHR38165">
    <property type="match status" value="1"/>
</dbReference>
<evidence type="ECO:0000259" key="2">
    <source>
        <dbReference type="PROSITE" id="PS52006"/>
    </source>
</evidence>
<proteinExistence type="predicted"/>
<dbReference type="Gene3D" id="2.60.110.10">
    <property type="entry name" value="Thaumatin"/>
    <property type="match status" value="1"/>
</dbReference>
<organism evidence="3 4">
    <name type="scientific">Decorospora gaudefroyi</name>
    <dbReference type="NCBI Taxonomy" id="184978"/>
    <lineage>
        <taxon>Eukaryota</taxon>
        <taxon>Fungi</taxon>
        <taxon>Dikarya</taxon>
        <taxon>Ascomycota</taxon>
        <taxon>Pezizomycotina</taxon>
        <taxon>Dothideomycetes</taxon>
        <taxon>Pleosporomycetidae</taxon>
        <taxon>Pleosporales</taxon>
        <taxon>Pleosporineae</taxon>
        <taxon>Pleosporaceae</taxon>
        <taxon>Decorospora</taxon>
    </lineage>
</organism>
<dbReference type="InterPro" id="IPR037398">
    <property type="entry name" value="Glyco_hydro_64_fam"/>
</dbReference>
<dbReference type="InterPro" id="IPR042517">
    <property type="entry name" value="Glyco_hydro_64_N_2"/>
</dbReference>